<feature type="domain" description="Deacetylase sirtuin-type" evidence="3">
    <location>
        <begin position="11"/>
        <end position="295"/>
    </location>
</feature>
<organism evidence="4 5">
    <name type="scientific">Candidatus Pelethenecus faecipullorum</name>
    <dbReference type="NCBI Taxonomy" id="2840900"/>
    <lineage>
        <taxon>Bacteria</taxon>
        <taxon>Bacillati</taxon>
        <taxon>Mycoplasmatota</taxon>
        <taxon>Mollicutes</taxon>
        <taxon>Candidatus Pelethenecus</taxon>
    </lineage>
</organism>
<sequence length="295" mass="33861">MFLRNLITTSTENYSEQIDKLKKEIENADAIIIGAGAGMSTSAGFTYDGERFKKYFSDFHKKYGFSDMYSGGFYPYETLEEYWAWWSRHIYVNRYDVFVGEPYSTLLKIIQDKDYFVLTTNVDHQFQLAGFDKKRLFYTQGDYGLWQCSKACHNKTYDNEETVRKMVSQQKDMKIPTALIPKCPVCGAPMTMNLRCDDAFVQDAGWYKAAGHYEDFLCRHTGQHILFLEVGVGANTPVIIKYPFWKMTYQNPKAIYACINLGEAICPAAIKKQSICINADIADVLAALQETKNDK</sequence>
<comment type="caution">
    <text evidence="2">Lacks conserved residue(s) required for the propagation of feature annotation.</text>
</comment>
<evidence type="ECO:0000313" key="5">
    <source>
        <dbReference type="Proteomes" id="UP000886758"/>
    </source>
</evidence>
<evidence type="ECO:0000259" key="3">
    <source>
        <dbReference type="PROSITE" id="PS50305"/>
    </source>
</evidence>
<evidence type="ECO:0000256" key="2">
    <source>
        <dbReference type="PROSITE-ProRule" id="PRU00236"/>
    </source>
</evidence>
<dbReference type="GO" id="GO:0046872">
    <property type="term" value="F:metal ion binding"/>
    <property type="evidence" value="ECO:0007669"/>
    <property type="project" value="UniProtKB-KW"/>
</dbReference>
<proteinExistence type="predicted"/>
<dbReference type="AlphaFoldDB" id="A0A9D1GSL6"/>
<evidence type="ECO:0000313" key="4">
    <source>
        <dbReference type="EMBL" id="HIT50459.1"/>
    </source>
</evidence>
<feature type="binding site" evidence="2">
    <location>
        <position position="152"/>
    </location>
    <ligand>
        <name>Zn(2+)</name>
        <dbReference type="ChEBI" id="CHEBI:29105"/>
    </ligand>
</feature>
<accession>A0A9D1GSL6</accession>
<dbReference type="SUPFAM" id="SSF52467">
    <property type="entry name" value="DHS-like NAD/FAD-binding domain"/>
    <property type="match status" value="1"/>
</dbReference>
<reference evidence="4" key="1">
    <citation type="submission" date="2020-10" db="EMBL/GenBank/DDBJ databases">
        <authorList>
            <person name="Gilroy R."/>
        </authorList>
    </citation>
    <scope>NUCLEOTIDE SEQUENCE</scope>
    <source>
        <strain evidence="4">ChiW17-6978</strain>
    </source>
</reference>
<feature type="binding site" evidence="2">
    <location>
        <position position="186"/>
    </location>
    <ligand>
        <name>Zn(2+)</name>
        <dbReference type="ChEBI" id="CHEBI:29105"/>
    </ligand>
</feature>
<comment type="caution">
    <text evidence="4">The sequence shown here is derived from an EMBL/GenBank/DDBJ whole genome shotgun (WGS) entry which is preliminary data.</text>
</comment>
<reference evidence="4" key="2">
    <citation type="journal article" date="2021" name="PeerJ">
        <title>Extensive microbial diversity within the chicken gut microbiome revealed by metagenomics and culture.</title>
        <authorList>
            <person name="Gilroy R."/>
            <person name="Ravi A."/>
            <person name="Getino M."/>
            <person name="Pursley I."/>
            <person name="Horton D.L."/>
            <person name="Alikhan N.F."/>
            <person name="Baker D."/>
            <person name="Gharbi K."/>
            <person name="Hall N."/>
            <person name="Watson M."/>
            <person name="Adriaenssens E.M."/>
            <person name="Foster-Nyarko E."/>
            <person name="Jarju S."/>
            <person name="Secka A."/>
            <person name="Antonio M."/>
            <person name="Oren A."/>
            <person name="Chaudhuri R.R."/>
            <person name="La Ragione R."/>
            <person name="Hildebrand F."/>
            <person name="Pallen M.J."/>
        </authorList>
    </citation>
    <scope>NUCLEOTIDE SEQUENCE</scope>
    <source>
        <strain evidence="4">ChiW17-6978</strain>
    </source>
</reference>
<keyword evidence="2" id="KW-0862">Zinc</keyword>
<keyword evidence="2" id="KW-0479">Metal-binding</keyword>
<dbReference type="InterPro" id="IPR029035">
    <property type="entry name" value="DHS-like_NAD/FAD-binding_dom"/>
</dbReference>
<dbReference type="EMBL" id="DVLF01000173">
    <property type="protein sequence ID" value="HIT50459.1"/>
    <property type="molecule type" value="Genomic_DNA"/>
</dbReference>
<dbReference type="Gene3D" id="3.40.50.1220">
    <property type="entry name" value="TPP-binding domain"/>
    <property type="match status" value="1"/>
</dbReference>
<protein>
    <submittedName>
        <fullName evidence="4">Sir2 silent information regulator family NAD-dependent deacetylase</fullName>
    </submittedName>
</protein>
<dbReference type="InterPro" id="IPR026590">
    <property type="entry name" value="Ssirtuin_cat_dom"/>
</dbReference>
<dbReference type="PROSITE" id="PS50305">
    <property type="entry name" value="SIRTUIN"/>
    <property type="match status" value="1"/>
</dbReference>
<feature type="binding site" evidence="2">
    <location>
        <position position="183"/>
    </location>
    <ligand>
        <name>Zn(2+)</name>
        <dbReference type="ChEBI" id="CHEBI:29105"/>
    </ligand>
</feature>
<keyword evidence="1" id="KW-0520">NAD</keyword>
<evidence type="ECO:0000256" key="1">
    <source>
        <dbReference type="ARBA" id="ARBA00023027"/>
    </source>
</evidence>
<name>A0A9D1GSL6_9MOLU</name>
<gene>
    <name evidence="4" type="ORF">IAD46_05470</name>
</gene>
<dbReference type="Proteomes" id="UP000886758">
    <property type="component" value="Unassembled WGS sequence"/>
</dbReference>
<feature type="binding site" evidence="2">
    <location>
        <position position="148"/>
    </location>
    <ligand>
        <name>Zn(2+)</name>
        <dbReference type="ChEBI" id="CHEBI:29105"/>
    </ligand>
</feature>